<reference evidence="1 2" key="1">
    <citation type="submission" date="2019-02" db="EMBL/GenBank/DDBJ databases">
        <title>Peptostreptococcaceae bacterium ZHW00191 nov., a new bacterium isolated from the human gut.</title>
        <authorList>
            <person name="Zhou H.-W."/>
            <person name="Chen X.-J."/>
        </authorList>
    </citation>
    <scope>NUCLEOTIDE SEQUENCE [LARGE SCALE GENOMIC DNA]</scope>
    <source>
        <strain evidence="1 2">ZHW00191</strain>
    </source>
</reference>
<accession>A0A544QVY4</accession>
<dbReference type="Proteomes" id="UP000317863">
    <property type="component" value="Unassembled WGS sequence"/>
</dbReference>
<proteinExistence type="predicted"/>
<organism evidence="1 2">
    <name type="scientific">Peptacetobacter hominis</name>
    <dbReference type="NCBI Taxonomy" id="2743610"/>
    <lineage>
        <taxon>Bacteria</taxon>
        <taxon>Bacillati</taxon>
        <taxon>Bacillota</taxon>
        <taxon>Clostridia</taxon>
        <taxon>Peptostreptococcales</taxon>
        <taxon>Peptostreptococcaceae</taxon>
        <taxon>Peptacetobacter</taxon>
    </lineage>
</organism>
<keyword evidence="2" id="KW-1185">Reference proteome</keyword>
<dbReference type="AlphaFoldDB" id="A0A544QVY4"/>
<comment type="caution">
    <text evidence="1">The sequence shown here is derived from an EMBL/GenBank/DDBJ whole genome shotgun (WGS) entry which is preliminary data.</text>
</comment>
<evidence type="ECO:0000313" key="1">
    <source>
        <dbReference type="EMBL" id="TQQ84858.1"/>
    </source>
</evidence>
<evidence type="ECO:0008006" key="3">
    <source>
        <dbReference type="Google" id="ProtNLM"/>
    </source>
</evidence>
<dbReference type="RefSeq" id="WP_142535688.1">
    <property type="nucleotide sequence ID" value="NZ_SGJB01000006.1"/>
</dbReference>
<evidence type="ECO:0000313" key="2">
    <source>
        <dbReference type="Proteomes" id="UP000317863"/>
    </source>
</evidence>
<gene>
    <name evidence="1" type="ORF">EXD82_04340</name>
</gene>
<dbReference type="OrthoDB" id="9919955at2"/>
<name>A0A544QVY4_9FIRM</name>
<sequence length="257" mass="30653">MKISLDEVESLLNIIERINISDKRELIYAGAGIKQLYRGYKPGNKDRIYLDDARIDLYVVYREDNEEYLTKLTQKVGYSTIKYSNSAFRVEDLYDANIKIKSLEKWEMNAQLKEFVKNWNELHSNRRNRYFTNIDTIEAINKDISKFKETVIFSKYRSEDMTKVEYLTNFMYYIENEYGNISSSNIEKYGLDEFDDIDFIGWLLKTNKMGEYLQWRSEKTLLGDCIIQLEDGCINPNLIKNLEEDKNIRELKIKFTR</sequence>
<protein>
    <recommendedName>
        <fullName evidence="3">Nucleotidyltransferase</fullName>
    </recommendedName>
</protein>
<dbReference type="EMBL" id="SGJB01000006">
    <property type="protein sequence ID" value="TQQ84858.1"/>
    <property type="molecule type" value="Genomic_DNA"/>
</dbReference>